<evidence type="ECO:0000313" key="2">
    <source>
        <dbReference type="Proteomes" id="UP000621386"/>
    </source>
</evidence>
<accession>A0ABS1PE71</accession>
<organism evidence="1 2">
    <name type="scientific">Streptomyces musisoli</name>
    <dbReference type="NCBI Taxonomy" id="2802280"/>
    <lineage>
        <taxon>Bacteria</taxon>
        <taxon>Bacillati</taxon>
        <taxon>Actinomycetota</taxon>
        <taxon>Actinomycetes</taxon>
        <taxon>Kitasatosporales</taxon>
        <taxon>Streptomycetaceae</taxon>
        <taxon>Streptomyces</taxon>
    </lineage>
</organism>
<evidence type="ECO:0000313" key="1">
    <source>
        <dbReference type="EMBL" id="MBL1110686.1"/>
    </source>
</evidence>
<proteinExistence type="predicted"/>
<dbReference type="RefSeq" id="WP_201828122.1">
    <property type="nucleotide sequence ID" value="NZ_JAERRH010000054.1"/>
</dbReference>
<keyword evidence="2" id="KW-1185">Reference proteome</keyword>
<name>A0ABS1PE71_9ACTN</name>
<dbReference type="Proteomes" id="UP000621386">
    <property type="component" value="Unassembled WGS sequence"/>
</dbReference>
<gene>
    <name evidence="1" type="ORF">JK361_40175</name>
</gene>
<dbReference type="EMBL" id="JAERRH010000054">
    <property type="protein sequence ID" value="MBL1110686.1"/>
    <property type="molecule type" value="Genomic_DNA"/>
</dbReference>
<reference evidence="1 2" key="1">
    <citation type="submission" date="2021-01" db="EMBL/GenBank/DDBJ databases">
        <title>WGS of actinomycetes isolated from Thailand.</title>
        <authorList>
            <person name="Thawai C."/>
        </authorList>
    </citation>
    <scope>NUCLEOTIDE SEQUENCE [LARGE SCALE GENOMIC DNA]</scope>
    <source>
        <strain evidence="1 2">CH5-8</strain>
    </source>
</reference>
<protein>
    <submittedName>
        <fullName evidence="1">Uncharacterized protein</fullName>
    </submittedName>
</protein>
<sequence length="104" mass="11020">MIKASMTMVDKVMVGTRDTAIACGGHDARPDWLSAYAMGETGKGLMRACRELMAQESSIAAAILGKQVDLTYSMGNPAADCSESFLGLGQELPEVVGDTAWCEQ</sequence>
<comment type="caution">
    <text evidence="1">The sequence shown here is derived from an EMBL/GenBank/DDBJ whole genome shotgun (WGS) entry which is preliminary data.</text>
</comment>